<evidence type="ECO:0000313" key="3">
    <source>
        <dbReference type="Proteomes" id="UP000662973"/>
    </source>
</evidence>
<evidence type="ECO:0000256" key="1">
    <source>
        <dbReference type="SAM" id="Phobius"/>
    </source>
</evidence>
<keyword evidence="1" id="KW-0472">Membrane</keyword>
<organism evidence="2 3">
    <name type="scientific">Halapricum desulfuricans</name>
    <dbReference type="NCBI Taxonomy" id="2841257"/>
    <lineage>
        <taxon>Archaea</taxon>
        <taxon>Methanobacteriati</taxon>
        <taxon>Methanobacteriota</taxon>
        <taxon>Stenosarchaea group</taxon>
        <taxon>Halobacteria</taxon>
        <taxon>Halobacteriales</taxon>
        <taxon>Haloarculaceae</taxon>
        <taxon>Halapricum</taxon>
    </lineage>
</organism>
<dbReference type="GeneID" id="68851730"/>
<proteinExistence type="predicted"/>
<protein>
    <submittedName>
        <fullName evidence="2">Uncharacterized protein</fullName>
    </submittedName>
</protein>
<name>A0A897N6R4_9EURY</name>
<reference evidence="2 3" key="1">
    <citation type="submission" date="2020-11" db="EMBL/GenBank/DDBJ databases">
        <title>Carbohydrate-dependent, anaerobic sulfur respiration: A novel catabolism in halophilic archaea.</title>
        <authorList>
            <person name="Sorokin D.Y."/>
            <person name="Messina E."/>
            <person name="Smedile F."/>
            <person name="La Cono V."/>
            <person name="Hallsworth J.E."/>
            <person name="Yakimov M.M."/>
        </authorList>
    </citation>
    <scope>NUCLEOTIDE SEQUENCE [LARGE SCALE GENOMIC DNA]</scope>
    <source>
        <strain evidence="2 3">HSR12-2</strain>
    </source>
</reference>
<dbReference type="KEGG" id="hds:HSR122_1081"/>
<sequence>MSITLWIGGAFVLNLLVAATLVLGVYKLMEQRVAAGAFGGVLVGAAIIYAEATFGEEMLTVTVSEMKLLVLAAAAGSVLGVLGTLLVFEPEI</sequence>
<dbReference type="EMBL" id="CP064788">
    <property type="protein sequence ID" value="QSG08482.1"/>
    <property type="molecule type" value="Genomic_DNA"/>
</dbReference>
<keyword evidence="3" id="KW-1185">Reference proteome</keyword>
<evidence type="ECO:0000313" key="2">
    <source>
        <dbReference type="EMBL" id="QSG08482.1"/>
    </source>
</evidence>
<dbReference type="Proteomes" id="UP000662973">
    <property type="component" value="Chromosome"/>
</dbReference>
<accession>A0A897N6R4</accession>
<keyword evidence="1" id="KW-1133">Transmembrane helix</keyword>
<dbReference type="RefSeq" id="WP_229111706.1">
    <property type="nucleotide sequence ID" value="NZ_CP064788.1"/>
</dbReference>
<feature type="transmembrane region" description="Helical" evidence="1">
    <location>
        <begin position="70"/>
        <end position="88"/>
    </location>
</feature>
<dbReference type="AlphaFoldDB" id="A0A897N6R4"/>
<feature type="transmembrane region" description="Helical" evidence="1">
    <location>
        <begin position="33"/>
        <end position="50"/>
    </location>
</feature>
<gene>
    <name evidence="2" type="ORF">HSR122_1081</name>
</gene>
<feature type="transmembrane region" description="Helical" evidence="1">
    <location>
        <begin position="6"/>
        <end position="26"/>
    </location>
</feature>
<keyword evidence="1" id="KW-0812">Transmembrane</keyword>